<dbReference type="Gene3D" id="3.30.300.20">
    <property type="match status" value="1"/>
</dbReference>
<comment type="caution">
    <text evidence="1">The sequence shown here is derived from an EMBL/GenBank/DDBJ whole genome shotgun (WGS) entry which is preliminary data.</text>
</comment>
<name>A0A2J6X6B7_9BACT</name>
<dbReference type="Proteomes" id="UP000236910">
    <property type="component" value="Unassembled WGS sequence"/>
</dbReference>
<dbReference type="InterPro" id="IPR036102">
    <property type="entry name" value="OsmC/Ohrsf"/>
</dbReference>
<dbReference type="InterPro" id="IPR015946">
    <property type="entry name" value="KH_dom-like_a/b"/>
</dbReference>
<gene>
    <name evidence="1" type="ORF">C0175_03925</name>
</gene>
<dbReference type="AlphaFoldDB" id="A0A2J6X6B7"/>
<evidence type="ECO:0000313" key="1">
    <source>
        <dbReference type="EMBL" id="PMP82252.1"/>
    </source>
</evidence>
<reference evidence="1 2" key="1">
    <citation type="submission" date="2018-01" db="EMBL/GenBank/DDBJ databases">
        <title>Metagenomic assembled genomes from two thermal pools in the Uzon Caldera, Kamchatka, Russia.</title>
        <authorList>
            <person name="Wilkins L."/>
            <person name="Ettinger C."/>
        </authorList>
    </citation>
    <scope>NUCLEOTIDE SEQUENCE [LARGE SCALE GENOMIC DNA]</scope>
    <source>
        <strain evidence="1">ARK-10</strain>
    </source>
</reference>
<dbReference type="Pfam" id="PF02566">
    <property type="entry name" value="OsmC"/>
    <property type="match status" value="1"/>
</dbReference>
<proteinExistence type="predicted"/>
<dbReference type="PANTHER" id="PTHR34352:SF1">
    <property type="entry name" value="PROTEIN YHFA"/>
    <property type="match status" value="1"/>
</dbReference>
<protein>
    <recommendedName>
        <fullName evidence="3">OsmC family peroxiredoxin</fullName>
    </recommendedName>
</protein>
<sequence>MEVKMKIFKIKETLVEDGIALADARDLKVISDVRDDGTHPYGFSPAEIIGNALGSCLLINAQRIAKKMRMNFSDLSVDLQVYRQEDPPKVVKIEYTIHIKTDGSEEQLEKLFDYTSKYSTTYNTLKDSVEIVGKIQKN</sequence>
<accession>A0A2J6X6B7</accession>
<organism evidence="1 2">
    <name type="scientific">Caldisericum exile</name>
    <dbReference type="NCBI Taxonomy" id="693075"/>
    <lineage>
        <taxon>Bacteria</taxon>
        <taxon>Pseudomonadati</taxon>
        <taxon>Caldisericota/Cryosericota group</taxon>
        <taxon>Caldisericota</taxon>
        <taxon>Caldisericia</taxon>
        <taxon>Caldisericales</taxon>
        <taxon>Caldisericaceae</taxon>
        <taxon>Caldisericum</taxon>
    </lineage>
</organism>
<dbReference type="InterPro" id="IPR003718">
    <property type="entry name" value="OsmC/Ohr_fam"/>
</dbReference>
<dbReference type="SUPFAM" id="SSF82784">
    <property type="entry name" value="OsmC-like"/>
    <property type="match status" value="1"/>
</dbReference>
<dbReference type="EMBL" id="PNIX01000231">
    <property type="protein sequence ID" value="PMP82252.1"/>
    <property type="molecule type" value="Genomic_DNA"/>
</dbReference>
<evidence type="ECO:0008006" key="3">
    <source>
        <dbReference type="Google" id="ProtNLM"/>
    </source>
</evidence>
<evidence type="ECO:0000313" key="2">
    <source>
        <dbReference type="Proteomes" id="UP000236910"/>
    </source>
</evidence>
<dbReference type="PANTHER" id="PTHR34352">
    <property type="entry name" value="PROTEIN YHFA"/>
    <property type="match status" value="1"/>
</dbReference>